<gene>
    <name evidence="2" type="ORF">GRI62_12235</name>
</gene>
<dbReference type="PANTHER" id="PTHR21015:SF22">
    <property type="entry name" value="GLYCOSYLTRANSFERASE"/>
    <property type="match status" value="1"/>
</dbReference>
<organism evidence="2 3">
    <name type="scientific">Aurantiacibacter arachoides</name>
    <dbReference type="NCBI Taxonomy" id="1850444"/>
    <lineage>
        <taxon>Bacteria</taxon>
        <taxon>Pseudomonadati</taxon>
        <taxon>Pseudomonadota</taxon>
        <taxon>Alphaproteobacteria</taxon>
        <taxon>Sphingomonadales</taxon>
        <taxon>Erythrobacteraceae</taxon>
        <taxon>Aurantiacibacter</taxon>
    </lineage>
</organism>
<dbReference type="EMBL" id="WTYH01000001">
    <property type="protein sequence ID" value="MXO94365.1"/>
    <property type="molecule type" value="Genomic_DNA"/>
</dbReference>
<evidence type="ECO:0000313" key="3">
    <source>
        <dbReference type="Proteomes" id="UP000460626"/>
    </source>
</evidence>
<dbReference type="RefSeq" id="WP_131453590.1">
    <property type="nucleotide sequence ID" value="NZ_BMJK01000002.1"/>
</dbReference>
<dbReference type="InterPro" id="IPR007235">
    <property type="entry name" value="Glyco_trans_28_C"/>
</dbReference>
<evidence type="ECO:0000313" key="2">
    <source>
        <dbReference type="EMBL" id="MXO94365.1"/>
    </source>
</evidence>
<keyword evidence="3" id="KW-1185">Reference proteome</keyword>
<dbReference type="GO" id="GO:0016758">
    <property type="term" value="F:hexosyltransferase activity"/>
    <property type="evidence" value="ECO:0007669"/>
    <property type="project" value="InterPro"/>
</dbReference>
<proteinExistence type="predicted"/>
<dbReference type="SUPFAM" id="SSF53756">
    <property type="entry name" value="UDP-Glycosyltransferase/glycogen phosphorylase"/>
    <property type="match status" value="1"/>
</dbReference>
<dbReference type="AlphaFoldDB" id="A0A845A2J7"/>
<name>A0A845A2J7_9SPHN</name>
<dbReference type="Proteomes" id="UP000460626">
    <property type="component" value="Unassembled WGS sequence"/>
</dbReference>
<comment type="caution">
    <text evidence="2">The sequence shown here is derived from an EMBL/GenBank/DDBJ whole genome shotgun (WGS) entry which is preliminary data.</text>
</comment>
<evidence type="ECO:0000259" key="1">
    <source>
        <dbReference type="Pfam" id="PF04101"/>
    </source>
</evidence>
<keyword evidence="2" id="KW-0808">Transferase</keyword>
<dbReference type="OrthoDB" id="9809594at2"/>
<dbReference type="Pfam" id="PF04101">
    <property type="entry name" value="Glyco_tran_28_C"/>
    <property type="match status" value="1"/>
</dbReference>
<accession>A0A845A2J7</accession>
<dbReference type="Gene3D" id="3.40.50.2000">
    <property type="entry name" value="Glycogen Phosphorylase B"/>
    <property type="match status" value="1"/>
</dbReference>
<reference evidence="2 3" key="1">
    <citation type="submission" date="2019-12" db="EMBL/GenBank/DDBJ databases">
        <title>Genomic-based taxomic classification of the family Erythrobacteraceae.</title>
        <authorList>
            <person name="Xu L."/>
        </authorList>
    </citation>
    <scope>NUCLEOTIDE SEQUENCE [LARGE SCALE GENOMIC DNA]</scope>
    <source>
        <strain evidence="2 3">RC4-10-4</strain>
    </source>
</reference>
<dbReference type="PANTHER" id="PTHR21015">
    <property type="entry name" value="UDP-N-ACETYLGLUCOSAMINE--N-ACETYLMURAMYL-(PENTAPEPTIDE) PYROPHOSPHORYL-UNDECAPRENOL N-ACETYLGLUCOSAMINE TRANSFERASE 1"/>
    <property type="match status" value="1"/>
</dbReference>
<feature type="domain" description="Glycosyl transferase family 28 C-terminal" evidence="1">
    <location>
        <begin position="257"/>
        <end position="324"/>
    </location>
</feature>
<sequence length="376" mass="40557">MSAGRGDGASGGPIVFFAHHQGRGHANRIKAIARHLPPEREMIVLTAAPAQFDGIARPARMVELPNMIGAPSRTAALHDQPTPSLLHCVPLGVDAMREHMGRIAETLRASDPALFVVDVSAEIAILARIMSVPAVTIRMHGDRSDPGHLAGYEVCTGILAPFDEAIEQDDYPDWARERTFYSGGLCTTSDAIVPRDEARKRLGLPVDRPITVVVAGGGGSGTPYAPLTVAARAEPEALWLVAGPVHREGHETDFGNLRELGWVDNLTDYLCAADRVVASAGDNTVHEIARVGRPFLCIPEWRYFDEQQAKAAELARVGAAVHLATWPASIPEWQRALAATDALDPARLAALHDDNAAQKAAHWLEGEARRLWAEAR</sequence>
<protein>
    <submittedName>
        <fullName evidence="2">Glycosyl transferase</fullName>
    </submittedName>
</protein>